<dbReference type="AlphaFoldDB" id="A0AAN6JWG9"/>
<dbReference type="CDD" id="cd00161">
    <property type="entry name" value="beta-trefoil_Ricin-like"/>
    <property type="match status" value="1"/>
</dbReference>
<feature type="chain" id="PRO_5042978484" description="Ricin B lectin domain-containing protein" evidence="1">
    <location>
        <begin position="20"/>
        <end position="215"/>
    </location>
</feature>
<keyword evidence="3" id="KW-1185">Reference proteome</keyword>
<accession>A0AAN6JWG9</accession>
<evidence type="ECO:0000313" key="2">
    <source>
        <dbReference type="EMBL" id="KAK0547245.1"/>
    </source>
</evidence>
<protein>
    <recommendedName>
        <fullName evidence="4">Ricin B lectin domain-containing protein</fullName>
    </recommendedName>
</protein>
<comment type="caution">
    <text evidence="2">The sequence shown here is derived from an EMBL/GenBank/DDBJ whole genome shotgun (WGS) entry which is preliminary data.</text>
</comment>
<evidence type="ECO:0000256" key="1">
    <source>
        <dbReference type="SAM" id="SignalP"/>
    </source>
</evidence>
<evidence type="ECO:0008006" key="4">
    <source>
        <dbReference type="Google" id="ProtNLM"/>
    </source>
</evidence>
<feature type="signal peptide" evidence="1">
    <location>
        <begin position="1"/>
        <end position="19"/>
    </location>
</feature>
<sequence>MRATLSIAALAAFIAGSTAVVLPERASCDSKHQIQCTGEVIVGSLQVRNPDNSLHVAGFSTDTVIDPAPFLTTKYNGVPTPSSRQFAFQVCNNILNPADSTLKTKTGFLLPNGHRDKAVTVRNATTTVGHPAQALVSLPKQDSCFTDATEQQWWRLYPNGSLAFTAATPTGGYGVITNGNSDKSNIFVSVEYTDAHGFSLQGLTRPFGYSLELHA</sequence>
<dbReference type="Proteomes" id="UP001176517">
    <property type="component" value="Unassembled WGS sequence"/>
</dbReference>
<dbReference type="EMBL" id="JAPDMZ010000167">
    <property type="protein sequence ID" value="KAK0547245.1"/>
    <property type="molecule type" value="Genomic_DNA"/>
</dbReference>
<organism evidence="2 3">
    <name type="scientific">Tilletia horrida</name>
    <dbReference type="NCBI Taxonomy" id="155126"/>
    <lineage>
        <taxon>Eukaryota</taxon>
        <taxon>Fungi</taxon>
        <taxon>Dikarya</taxon>
        <taxon>Basidiomycota</taxon>
        <taxon>Ustilaginomycotina</taxon>
        <taxon>Exobasidiomycetes</taxon>
        <taxon>Tilletiales</taxon>
        <taxon>Tilletiaceae</taxon>
        <taxon>Tilletia</taxon>
    </lineage>
</organism>
<evidence type="ECO:0000313" key="3">
    <source>
        <dbReference type="Proteomes" id="UP001176517"/>
    </source>
</evidence>
<name>A0AAN6JWG9_9BASI</name>
<gene>
    <name evidence="2" type="ORF">OC846_004944</name>
</gene>
<keyword evidence="1" id="KW-0732">Signal</keyword>
<reference evidence="2" key="1">
    <citation type="journal article" date="2023" name="PhytoFront">
        <title>Draft Genome Resources of Seven Strains of Tilletia horrida, Causal Agent of Kernel Smut of Rice.</title>
        <authorList>
            <person name="Khanal S."/>
            <person name="Antony Babu S."/>
            <person name="Zhou X.G."/>
        </authorList>
    </citation>
    <scope>NUCLEOTIDE SEQUENCE</scope>
    <source>
        <strain evidence="2">TX6</strain>
    </source>
</reference>
<proteinExistence type="predicted"/>